<dbReference type="GO" id="GO:0016787">
    <property type="term" value="F:hydrolase activity"/>
    <property type="evidence" value="ECO:0007669"/>
    <property type="project" value="UniProtKB-KW"/>
</dbReference>
<proteinExistence type="predicted"/>
<gene>
    <name evidence="3" type="ORF">PFICI_10861</name>
</gene>
<dbReference type="Gene3D" id="3.10.450.30">
    <property type="entry name" value="Microbial ribonucleases"/>
    <property type="match status" value="1"/>
</dbReference>
<evidence type="ECO:0000256" key="1">
    <source>
        <dbReference type="ARBA" id="ARBA00022722"/>
    </source>
</evidence>
<dbReference type="OrthoDB" id="5425539at2759"/>
<keyword evidence="1" id="KW-0540">Nuclease</keyword>
<dbReference type="SUPFAM" id="SSF53933">
    <property type="entry name" value="Microbial ribonucleases"/>
    <property type="match status" value="1"/>
</dbReference>
<sequence>MTAGWRSGARGYPHRYYDDNTFVSSVNAGEADTSIFYEYPILPDATYTEGRPGLDRVIFDRNGNFITIIAHETRQNANDFRVGFEAGPNDWNQIELQNTNGIGSWQRWLSNHAARGGLQFVIGYAFADKAVQFWPRGN</sequence>
<accession>W3WV17</accession>
<dbReference type="InterPro" id="IPR016191">
    <property type="entry name" value="Ribonuclease/ribotoxin"/>
</dbReference>
<dbReference type="HOGENOM" id="CLU_1855979_0_0_1"/>
<keyword evidence="4" id="KW-1185">Reference proteome</keyword>
<dbReference type="InterPro" id="IPR000026">
    <property type="entry name" value="N1-like"/>
</dbReference>
<dbReference type="GO" id="GO:0003723">
    <property type="term" value="F:RNA binding"/>
    <property type="evidence" value="ECO:0007669"/>
    <property type="project" value="InterPro"/>
</dbReference>
<dbReference type="GO" id="GO:0004521">
    <property type="term" value="F:RNA endonuclease activity"/>
    <property type="evidence" value="ECO:0007669"/>
    <property type="project" value="InterPro"/>
</dbReference>
<dbReference type="InParanoid" id="W3WV17"/>
<protein>
    <submittedName>
        <fullName evidence="3">Uncharacterized protein</fullName>
    </submittedName>
</protein>
<keyword evidence="2" id="KW-0378">Hydrolase</keyword>
<evidence type="ECO:0000256" key="2">
    <source>
        <dbReference type="ARBA" id="ARBA00022801"/>
    </source>
</evidence>
<evidence type="ECO:0000313" key="3">
    <source>
        <dbReference type="EMBL" id="ETS76987.1"/>
    </source>
</evidence>
<dbReference type="KEGG" id="pfy:PFICI_10861"/>
<dbReference type="AlphaFoldDB" id="W3WV17"/>
<name>W3WV17_PESFW</name>
<dbReference type="RefSeq" id="XP_007837633.1">
    <property type="nucleotide sequence ID" value="XM_007839442.1"/>
</dbReference>
<organism evidence="3 4">
    <name type="scientific">Pestalotiopsis fici (strain W106-1 / CGMCC3.15140)</name>
    <dbReference type="NCBI Taxonomy" id="1229662"/>
    <lineage>
        <taxon>Eukaryota</taxon>
        <taxon>Fungi</taxon>
        <taxon>Dikarya</taxon>
        <taxon>Ascomycota</taxon>
        <taxon>Pezizomycotina</taxon>
        <taxon>Sordariomycetes</taxon>
        <taxon>Xylariomycetidae</taxon>
        <taxon>Amphisphaeriales</taxon>
        <taxon>Sporocadaceae</taxon>
        <taxon>Pestalotiopsis</taxon>
    </lineage>
</organism>
<dbReference type="Proteomes" id="UP000030651">
    <property type="component" value="Unassembled WGS sequence"/>
</dbReference>
<dbReference type="GeneID" id="19275874"/>
<dbReference type="EMBL" id="KI912116">
    <property type="protein sequence ID" value="ETS76987.1"/>
    <property type="molecule type" value="Genomic_DNA"/>
</dbReference>
<dbReference type="Pfam" id="PF00545">
    <property type="entry name" value="Ribonuclease"/>
    <property type="match status" value="1"/>
</dbReference>
<reference evidence="4" key="1">
    <citation type="journal article" date="2015" name="BMC Genomics">
        <title>Genomic and transcriptomic analysis of the endophytic fungus Pestalotiopsis fici reveals its lifestyle and high potential for synthesis of natural products.</title>
        <authorList>
            <person name="Wang X."/>
            <person name="Zhang X."/>
            <person name="Liu L."/>
            <person name="Xiang M."/>
            <person name="Wang W."/>
            <person name="Sun X."/>
            <person name="Che Y."/>
            <person name="Guo L."/>
            <person name="Liu G."/>
            <person name="Guo L."/>
            <person name="Wang C."/>
            <person name="Yin W.B."/>
            <person name="Stadler M."/>
            <person name="Zhang X."/>
            <person name="Liu X."/>
        </authorList>
    </citation>
    <scope>NUCLEOTIDE SEQUENCE [LARGE SCALE GENOMIC DNA]</scope>
    <source>
        <strain evidence="4">W106-1 / CGMCC3.15140</strain>
    </source>
</reference>
<evidence type="ECO:0000313" key="4">
    <source>
        <dbReference type="Proteomes" id="UP000030651"/>
    </source>
</evidence>